<dbReference type="AlphaFoldDB" id="A0A941CUV4"/>
<evidence type="ECO:0000313" key="1">
    <source>
        <dbReference type="EMBL" id="MBR7553634.1"/>
    </source>
</evidence>
<name>A0A941CUV4_9BACI</name>
<protein>
    <submittedName>
        <fullName evidence="1">Uncharacterized protein</fullName>
    </submittedName>
</protein>
<dbReference type="RefSeq" id="WP_212369063.1">
    <property type="nucleotide sequence ID" value="NZ_JAGSIE010000014.1"/>
</dbReference>
<organism evidence="1 2">
    <name type="scientific">Allobacillus saliphilus</name>
    <dbReference type="NCBI Taxonomy" id="2912308"/>
    <lineage>
        <taxon>Bacteria</taxon>
        <taxon>Bacillati</taxon>
        <taxon>Bacillota</taxon>
        <taxon>Bacilli</taxon>
        <taxon>Bacillales</taxon>
        <taxon>Bacillaceae</taxon>
        <taxon>Allobacillus</taxon>
    </lineage>
</organism>
<dbReference type="Proteomes" id="UP000675431">
    <property type="component" value="Unassembled WGS sequence"/>
</dbReference>
<keyword evidence="2" id="KW-1185">Reference proteome</keyword>
<reference evidence="1 2" key="1">
    <citation type="submission" date="2021-04" db="EMBL/GenBank/DDBJ databases">
        <title>Allobacillus sp. nov. SKP8-2 isolated from shrimp paste.</title>
        <authorList>
            <person name="Tanasupawat S."/>
            <person name="Yiamsombat S."/>
            <person name="Kanchanasin P."/>
            <person name="Kuncharoen N."/>
        </authorList>
    </citation>
    <scope>NUCLEOTIDE SEQUENCE [LARGE SCALE GENOMIC DNA]</scope>
    <source>
        <strain evidence="1 2">SKP8-2</strain>
    </source>
</reference>
<dbReference type="EMBL" id="JAGSIE010000014">
    <property type="protein sequence ID" value="MBR7553634.1"/>
    <property type="molecule type" value="Genomic_DNA"/>
</dbReference>
<gene>
    <name evidence="1" type="ORF">KC820_05630</name>
</gene>
<accession>A0A941CUV4</accession>
<evidence type="ECO:0000313" key="2">
    <source>
        <dbReference type="Proteomes" id="UP000675431"/>
    </source>
</evidence>
<comment type="caution">
    <text evidence="1">The sequence shown here is derived from an EMBL/GenBank/DDBJ whole genome shotgun (WGS) entry which is preliminary data.</text>
</comment>
<sequence>MDLFQIDSCYYLTDANEEELRNIVHEVNQSGGYVLEVEEELIRLGYKVKFFDDVQLIQFPR</sequence>
<proteinExistence type="predicted"/>